<protein>
    <submittedName>
        <fullName evidence="2">Uncharacterized protein</fullName>
    </submittedName>
</protein>
<feature type="non-terminal residue" evidence="2">
    <location>
        <position position="61"/>
    </location>
</feature>
<evidence type="ECO:0000313" key="2">
    <source>
        <dbReference type="EMBL" id="MCI86650.1"/>
    </source>
</evidence>
<dbReference type="EMBL" id="LXQA011146397">
    <property type="protein sequence ID" value="MCI86650.1"/>
    <property type="molecule type" value="Genomic_DNA"/>
</dbReference>
<evidence type="ECO:0000256" key="1">
    <source>
        <dbReference type="SAM" id="MobiDB-lite"/>
    </source>
</evidence>
<reference evidence="2 3" key="1">
    <citation type="journal article" date="2018" name="Front. Plant Sci.">
        <title>Red Clover (Trifolium pratense) and Zigzag Clover (T. medium) - A Picture of Genomic Similarities and Differences.</title>
        <authorList>
            <person name="Dluhosova J."/>
            <person name="Istvanek J."/>
            <person name="Nedelnik J."/>
            <person name="Repkova J."/>
        </authorList>
    </citation>
    <scope>NUCLEOTIDE SEQUENCE [LARGE SCALE GENOMIC DNA]</scope>
    <source>
        <strain evidence="3">cv. 10/8</strain>
        <tissue evidence="2">Leaf</tissue>
    </source>
</reference>
<comment type="caution">
    <text evidence="2">The sequence shown here is derived from an EMBL/GenBank/DDBJ whole genome shotgun (WGS) entry which is preliminary data.</text>
</comment>
<evidence type="ECO:0000313" key="3">
    <source>
        <dbReference type="Proteomes" id="UP000265520"/>
    </source>
</evidence>
<sequence length="61" mass="6812">MLRKRREETAVTGRVAHKSTETSHPTRATGKAIATSLITRPVDKVIAHSHRKSVIHQKDNT</sequence>
<accession>A0A392VJT7</accession>
<feature type="region of interest" description="Disordered" evidence="1">
    <location>
        <begin position="1"/>
        <end position="28"/>
    </location>
</feature>
<dbReference type="Proteomes" id="UP000265520">
    <property type="component" value="Unassembled WGS sequence"/>
</dbReference>
<dbReference type="AlphaFoldDB" id="A0A392VJT7"/>
<proteinExistence type="predicted"/>
<keyword evidence="3" id="KW-1185">Reference proteome</keyword>
<name>A0A392VJT7_9FABA</name>
<organism evidence="2 3">
    <name type="scientific">Trifolium medium</name>
    <dbReference type="NCBI Taxonomy" id="97028"/>
    <lineage>
        <taxon>Eukaryota</taxon>
        <taxon>Viridiplantae</taxon>
        <taxon>Streptophyta</taxon>
        <taxon>Embryophyta</taxon>
        <taxon>Tracheophyta</taxon>
        <taxon>Spermatophyta</taxon>
        <taxon>Magnoliopsida</taxon>
        <taxon>eudicotyledons</taxon>
        <taxon>Gunneridae</taxon>
        <taxon>Pentapetalae</taxon>
        <taxon>rosids</taxon>
        <taxon>fabids</taxon>
        <taxon>Fabales</taxon>
        <taxon>Fabaceae</taxon>
        <taxon>Papilionoideae</taxon>
        <taxon>50 kb inversion clade</taxon>
        <taxon>NPAAA clade</taxon>
        <taxon>Hologalegina</taxon>
        <taxon>IRL clade</taxon>
        <taxon>Trifolieae</taxon>
        <taxon>Trifolium</taxon>
    </lineage>
</organism>